<dbReference type="KEGG" id="dtl:H8F01_00570"/>
<sequence>MVIKFMCADWVQLAEKLAEYGFALKKSKIHPNMSVVEDYFHEDDNITIQLKSIRIDAADSIAVYFDTSGGPNGKAIEAVYDAHGLQTLLYPKAALRWVYGKAELPIPEFLEADPNVFLPLYEPKSKLTEAERYKRRMYREQNQRIVFKKPKPTDNPSEGRW</sequence>
<accession>A0A7G8Q4K1</accession>
<evidence type="ECO:0000313" key="1">
    <source>
        <dbReference type="EMBL" id="QNK01709.1"/>
    </source>
</evidence>
<protein>
    <submittedName>
        <fullName evidence="1">Uncharacterized protein</fullName>
    </submittedName>
</protein>
<name>A0A7G8Q4K1_9GAMM</name>
<proteinExistence type="predicted"/>
<evidence type="ECO:0000313" key="2">
    <source>
        <dbReference type="Proteomes" id="UP000515873"/>
    </source>
</evidence>
<dbReference type="AlphaFoldDB" id="A0A7G8Q4K1"/>
<keyword evidence="2" id="KW-1185">Reference proteome</keyword>
<reference evidence="1 2" key="1">
    <citation type="submission" date="2020-08" db="EMBL/GenBank/DDBJ databases">
        <title>Dyella sp. G9 isolated from forest soil.</title>
        <authorList>
            <person name="Fu J."/>
            <person name="Qiu L."/>
        </authorList>
    </citation>
    <scope>NUCLEOTIDE SEQUENCE [LARGE SCALE GENOMIC DNA]</scope>
    <source>
        <strain evidence="1 2">G9</strain>
    </source>
</reference>
<gene>
    <name evidence="1" type="ORF">H8F01_00570</name>
</gene>
<organism evidence="1 2">
    <name type="scientific">Dyella telluris</name>
    <dbReference type="NCBI Taxonomy" id="2763498"/>
    <lineage>
        <taxon>Bacteria</taxon>
        <taxon>Pseudomonadati</taxon>
        <taxon>Pseudomonadota</taxon>
        <taxon>Gammaproteobacteria</taxon>
        <taxon>Lysobacterales</taxon>
        <taxon>Rhodanobacteraceae</taxon>
        <taxon>Dyella</taxon>
    </lineage>
</organism>
<dbReference type="EMBL" id="CP060412">
    <property type="protein sequence ID" value="QNK01709.1"/>
    <property type="molecule type" value="Genomic_DNA"/>
</dbReference>
<dbReference type="RefSeq" id="WP_187057168.1">
    <property type="nucleotide sequence ID" value="NZ_CP060412.1"/>
</dbReference>
<dbReference type="Proteomes" id="UP000515873">
    <property type="component" value="Chromosome"/>
</dbReference>